<feature type="compositionally biased region" description="Gly residues" evidence="1">
    <location>
        <begin position="193"/>
        <end position="214"/>
    </location>
</feature>
<feature type="compositionally biased region" description="Low complexity" evidence="1">
    <location>
        <begin position="215"/>
        <end position="225"/>
    </location>
</feature>
<feature type="domain" description="Spore germination GerD central core" evidence="3">
    <location>
        <begin position="70"/>
        <end position="183"/>
    </location>
</feature>
<protein>
    <submittedName>
        <fullName evidence="4">Spore germination protein</fullName>
    </submittedName>
</protein>
<dbReference type="STRING" id="562970.Btus_0188"/>
<dbReference type="InterPro" id="IPR041262">
    <property type="entry name" value="GerD_central"/>
</dbReference>
<dbReference type="KEGG" id="bts:Btus_0188"/>
<proteinExistence type="predicted"/>
<feature type="signal peptide" evidence="2">
    <location>
        <begin position="1"/>
        <end position="19"/>
    </location>
</feature>
<dbReference type="NCBIfam" id="NF040801">
    <property type="entry name" value="spore_GerD"/>
    <property type="match status" value="1"/>
</dbReference>
<dbReference type="OrthoDB" id="2375836at2"/>
<dbReference type="Proteomes" id="UP000002368">
    <property type="component" value="Chromosome"/>
</dbReference>
<feature type="chain" id="PRO_5039723805" evidence="2">
    <location>
        <begin position="20"/>
        <end position="225"/>
    </location>
</feature>
<evidence type="ECO:0000259" key="3">
    <source>
        <dbReference type="Pfam" id="PF17898"/>
    </source>
</evidence>
<keyword evidence="5" id="KW-1185">Reference proteome</keyword>
<dbReference type="AlphaFoldDB" id="D5WS81"/>
<keyword evidence="2" id="KW-0732">Signal</keyword>
<dbReference type="eggNOG" id="ENOG50304MB">
    <property type="taxonomic scope" value="Bacteria"/>
</dbReference>
<dbReference type="Pfam" id="PF17898">
    <property type="entry name" value="GerD"/>
    <property type="match status" value="1"/>
</dbReference>
<dbReference type="EMBL" id="CP002017">
    <property type="protein sequence ID" value="ADG04966.1"/>
    <property type="molecule type" value="Genomic_DNA"/>
</dbReference>
<organism evidence="4 5">
    <name type="scientific">Kyrpidia tusciae (strain DSM 2912 / NBRC 15312 / T2)</name>
    <name type="common">Bacillus tusciae</name>
    <dbReference type="NCBI Taxonomy" id="562970"/>
    <lineage>
        <taxon>Bacteria</taxon>
        <taxon>Bacillati</taxon>
        <taxon>Bacillota</taxon>
        <taxon>Bacilli</taxon>
        <taxon>Bacillales</taxon>
        <taxon>Alicyclobacillaceae</taxon>
        <taxon>Kyrpidia</taxon>
    </lineage>
</organism>
<name>D5WS81_KYRT2</name>
<dbReference type="RefSeq" id="WP_013074259.1">
    <property type="nucleotide sequence ID" value="NC_014098.1"/>
</dbReference>
<accession>D5WS81</accession>
<dbReference type="HOGENOM" id="CLU_092044_1_0_9"/>
<reference evidence="4 5" key="1">
    <citation type="journal article" date="2011" name="Stand. Genomic Sci.">
        <title>Complete genome sequence of the thermophilic, hydrogen-oxidizing Bacillus tusciae type strain (T2) and reclassification in the new genus, Kyrpidia gen. nov. as Kyrpidia tusciae comb. nov. and emendation of the family Alicyclobacillaceae da Costa and Rainey, 2010.</title>
        <authorList>
            <person name="Klenk H.P."/>
            <person name="Lapidus A."/>
            <person name="Chertkov O."/>
            <person name="Copeland A."/>
            <person name="Del Rio T.G."/>
            <person name="Nolan M."/>
            <person name="Lucas S."/>
            <person name="Chen F."/>
            <person name="Tice H."/>
            <person name="Cheng J.F."/>
            <person name="Han C."/>
            <person name="Bruce D."/>
            <person name="Goodwin L."/>
            <person name="Pitluck S."/>
            <person name="Pati A."/>
            <person name="Ivanova N."/>
            <person name="Mavromatis K."/>
            <person name="Daum C."/>
            <person name="Chen A."/>
            <person name="Palaniappan K."/>
            <person name="Chang Y.J."/>
            <person name="Land M."/>
            <person name="Hauser L."/>
            <person name="Jeffries C.D."/>
            <person name="Detter J.C."/>
            <person name="Rohde M."/>
            <person name="Abt B."/>
            <person name="Pukall R."/>
            <person name="Goker M."/>
            <person name="Bristow J."/>
            <person name="Markowitz V."/>
            <person name="Hugenholtz P."/>
            <person name="Eisen J.A."/>
        </authorList>
    </citation>
    <scope>NUCLEOTIDE SEQUENCE [LARGE SCALE GENOMIC DNA]</scope>
    <source>
        <strain evidence="4 5">DSM 2912</strain>
    </source>
</reference>
<evidence type="ECO:0000256" key="2">
    <source>
        <dbReference type="SAM" id="SignalP"/>
    </source>
</evidence>
<sequence>MRRGWRWMFLLGLCAVSLAEGCARSSGPEPQQGQHPYQETKSMVLDILHSKEGMDTLRQTVQSQEFKRSLILSDADMQKALTTALTQGENKNLLQQQLQQPQFAKALADALKEQNRQLLKDLMKDPEYQQMMLDLMKSPDFQKQILSLMSSPPYRQQTMKVMQEALQNPSFRLLFTDSLKQAVREIGPQAGQGKQGGQGGQQQGGGQSSGGGGDQDQQSQDMGGG</sequence>
<feature type="region of interest" description="Disordered" evidence="1">
    <location>
        <begin position="184"/>
        <end position="225"/>
    </location>
</feature>
<evidence type="ECO:0000313" key="5">
    <source>
        <dbReference type="Proteomes" id="UP000002368"/>
    </source>
</evidence>
<evidence type="ECO:0000313" key="4">
    <source>
        <dbReference type="EMBL" id="ADG04966.1"/>
    </source>
</evidence>
<evidence type="ECO:0000256" key="1">
    <source>
        <dbReference type="SAM" id="MobiDB-lite"/>
    </source>
</evidence>
<gene>
    <name evidence="4" type="ordered locus">Btus_0188</name>
</gene>